<name>A0A9W8AN67_9FUNG</name>
<keyword evidence="5" id="KW-0687">Ribonucleoprotein</keyword>
<evidence type="ECO:0000256" key="6">
    <source>
        <dbReference type="ARBA" id="ARBA00029455"/>
    </source>
</evidence>
<feature type="region of interest" description="Disordered" evidence="7">
    <location>
        <begin position="37"/>
        <end position="179"/>
    </location>
</feature>
<sequence length="318" mass="37207">DDESDASEGSVDEPVVKKYEVDDDFFQLDAMEKYVNAAEEEEEKDHELRSALKRGRIPADLNEDEEEDDDDDSDEEIDYFQDLNGPIGFGLGDGDEEDPNIMYDEFFGSQRFQHRDRPRHESRKVSFEDDHPDDESESDDHDADNSHPTKPRSLFADDDSNDEEGGREQLSRFEQQQQRLQNRIEQLEAENVGTRDWRMVGEVSARDRPENSLLEQDLEFDHASKPVPVITAEVTESLEDMIKRRILDNQFNDVERKRDPALDQKKPREQVELDHQQSKKSLAEIYEAEYQEQVGEEKGERVLSEREQKLERERQEVL</sequence>
<comment type="similarity">
    <text evidence="6">Belongs to the MPP10 family.</text>
</comment>
<proteinExistence type="inferred from homology"/>
<dbReference type="GO" id="GO:0006364">
    <property type="term" value="P:rRNA processing"/>
    <property type="evidence" value="ECO:0007669"/>
    <property type="project" value="UniProtKB-KW"/>
</dbReference>
<feature type="compositionally biased region" description="Basic and acidic residues" evidence="7">
    <location>
        <begin position="295"/>
        <end position="318"/>
    </location>
</feature>
<dbReference type="Pfam" id="PF04006">
    <property type="entry name" value="Mpp10"/>
    <property type="match status" value="1"/>
</dbReference>
<accession>A0A9W8AN67</accession>
<evidence type="ECO:0000256" key="5">
    <source>
        <dbReference type="ARBA" id="ARBA00023274"/>
    </source>
</evidence>
<dbReference type="GO" id="GO:0034457">
    <property type="term" value="C:Mpp10 complex"/>
    <property type="evidence" value="ECO:0007669"/>
    <property type="project" value="InterPro"/>
</dbReference>
<comment type="caution">
    <text evidence="8">The sequence shown here is derived from an EMBL/GenBank/DDBJ whole genome shotgun (WGS) entry which is preliminary data.</text>
</comment>
<feature type="compositionally biased region" description="Acidic residues" evidence="7">
    <location>
        <begin position="61"/>
        <end position="79"/>
    </location>
</feature>
<evidence type="ECO:0000313" key="8">
    <source>
        <dbReference type="EMBL" id="KAJ1948596.1"/>
    </source>
</evidence>
<dbReference type="Proteomes" id="UP001150925">
    <property type="component" value="Unassembled WGS sequence"/>
</dbReference>
<dbReference type="EMBL" id="JANBPY010004276">
    <property type="protein sequence ID" value="KAJ1948596.1"/>
    <property type="molecule type" value="Genomic_DNA"/>
</dbReference>
<gene>
    <name evidence="8" type="primary">MPP10</name>
    <name evidence="8" type="ORF">IWQ62_006870</name>
</gene>
<feature type="region of interest" description="Disordered" evidence="7">
    <location>
        <begin position="250"/>
        <end position="318"/>
    </location>
</feature>
<keyword evidence="9" id="KW-1185">Reference proteome</keyword>
<feature type="compositionally biased region" description="Basic and acidic residues" evidence="7">
    <location>
        <begin position="250"/>
        <end position="277"/>
    </location>
</feature>
<feature type="compositionally biased region" description="Acidic residues" evidence="7">
    <location>
        <begin position="130"/>
        <end position="142"/>
    </location>
</feature>
<comment type="subcellular location">
    <subcellularLocation>
        <location evidence="1">Nucleus</location>
        <location evidence="1">Nucleolus</location>
    </subcellularLocation>
</comment>
<keyword evidence="3" id="KW-0698">rRNA processing</keyword>
<evidence type="ECO:0000313" key="9">
    <source>
        <dbReference type="Proteomes" id="UP001150925"/>
    </source>
</evidence>
<dbReference type="PANTHER" id="PTHR17039:SF0">
    <property type="entry name" value="U3 SMALL NUCLEOLAR RIBONUCLEOPROTEIN PROTEIN MPP10"/>
    <property type="match status" value="1"/>
</dbReference>
<dbReference type="PANTHER" id="PTHR17039">
    <property type="entry name" value="U3 SMALL NUCLEOLAR RIBONUCLEOPROTEIN PROTEIN MPP10"/>
    <property type="match status" value="1"/>
</dbReference>
<dbReference type="GO" id="GO:0032040">
    <property type="term" value="C:small-subunit processome"/>
    <property type="evidence" value="ECO:0007669"/>
    <property type="project" value="TreeGrafter"/>
</dbReference>
<keyword evidence="2" id="KW-0690">Ribosome biogenesis</keyword>
<protein>
    <submittedName>
        <fullName evidence="8">U3 snoRNP protein</fullName>
    </submittedName>
</protein>
<evidence type="ECO:0000256" key="2">
    <source>
        <dbReference type="ARBA" id="ARBA00022517"/>
    </source>
</evidence>
<dbReference type="GO" id="GO:0005732">
    <property type="term" value="C:sno(s)RNA-containing ribonucleoprotein complex"/>
    <property type="evidence" value="ECO:0007669"/>
    <property type="project" value="InterPro"/>
</dbReference>
<reference evidence="8" key="1">
    <citation type="submission" date="2022-07" db="EMBL/GenBank/DDBJ databases">
        <title>Phylogenomic reconstructions and comparative analyses of Kickxellomycotina fungi.</title>
        <authorList>
            <person name="Reynolds N.K."/>
            <person name="Stajich J.E."/>
            <person name="Barry K."/>
            <person name="Grigoriev I.V."/>
            <person name="Crous P."/>
            <person name="Smith M.E."/>
        </authorList>
    </citation>
    <scope>NUCLEOTIDE SEQUENCE</scope>
    <source>
        <strain evidence="8">RSA 1196</strain>
    </source>
</reference>
<dbReference type="OrthoDB" id="445326at2759"/>
<evidence type="ECO:0000256" key="4">
    <source>
        <dbReference type="ARBA" id="ARBA00023242"/>
    </source>
</evidence>
<keyword evidence="4" id="KW-0539">Nucleus</keyword>
<evidence type="ECO:0000256" key="3">
    <source>
        <dbReference type="ARBA" id="ARBA00022552"/>
    </source>
</evidence>
<dbReference type="InterPro" id="IPR012173">
    <property type="entry name" value="Mpp10"/>
</dbReference>
<feature type="non-terminal residue" evidence="8">
    <location>
        <position position="318"/>
    </location>
</feature>
<evidence type="ECO:0000256" key="7">
    <source>
        <dbReference type="SAM" id="MobiDB-lite"/>
    </source>
</evidence>
<evidence type="ECO:0000256" key="1">
    <source>
        <dbReference type="ARBA" id="ARBA00004604"/>
    </source>
</evidence>
<dbReference type="AlphaFoldDB" id="A0A9W8AN67"/>
<organism evidence="8 9">
    <name type="scientific">Dispira parvispora</name>
    <dbReference type="NCBI Taxonomy" id="1520584"/>
    <lineage>
        <taxon>Eukaryota</taxon>
        <taxon>Fungi</taxon>
        <taxon>Fungi incertae sedis</taxon>
        <taxon>Zoopagomycota</taxon>
        <taxon>Kickxellomycotina</taxon>
        <taxon>Dimargaritomycetes</taxon>
        <taxon>Dimargaritales</taxon>
        <taxon>Dimargaritaceae</taxon>
        <taxon>Dispira</taxon>
    </lineage>
</organism>
<feature type="non-terminal residue" evidence="8">
    <location>
        <position position="1"/>
    </location>
</feature>
<feature type="compositionally biased region" description="Basic and acidic residues" evidence="7">
    <location>
        <begin position="113"/>
        <end position="129"/>
    </location>
</feature>